<dbReference type="OrthoDB" id="9789677at2"/>
<dbReference type="PANTHER" id="PTHR31851">
    <property type="entry name" value="FE(2+)/MN(2+) TRANSPORTER PCL1"/>
    <property type="match status" value="1"/>
</dbReference>
<evidence type="ECO:0000256" key="4">
    <source>
        <dbReference type="ARBA" id="ARBA00023136"/>
    </source>
</evidence>
<accession>F5RCG0</accession>
<sequence>MTASADRYQRYQSNLRDELDGAALYAALAEAETDPVRRDLFRQLAEAETAHAQLWRGKLEAAGVKPEAFRPSFRTRALAALAKRFGPSFVLPSVATAEFADRDKYAGQADAASLSAEERSHAAVLEAAAGKPRGMSGAAIAKGERWHRGGSGNELRASVLGANDGLVSNLCLVMGVAGAGAPAKTILLTGLAGLIAGAVSMALGEWLSVTNSREFAQAQMAAEAAELEETPEAERKELALIFQAKGLAREDAQRVATELMRDKNAALDTLMREELGIDPAELGGNPWSAAGFSFVLFSAGALFPVLPFFFTEGVAGMAWSGGLSAAALAGIGVATSLFSGRGPVYSALRQVLIGVAAAGVTYGTGALIGVSLA</sequence>
<evidence type="ECO:0000256" key="3">
    <source>
        <dbReference type="ARBA" id="ARBA00022989"/>
    </source>
</evidence>
<evidence type="ECO:0000313" key="7">
    <source>
        <dbReference type="Proteomes" id="UP000005019"/>
    </source>
</evidence>
<dbReference type="GO" id="GO:0012505">
    <property type="term" value="C:endomembrane system"/>
    <property type="evidence" value="ECO:0007669"/>
    <property type="project" value="UniProtKB-SubCell"/>
</dbReference>
<dbReference type="InterPro" id="IPR009078">
    <property type="entry name" value="Ferritin-like_SF"/>
</dbReference>
<dbReference type="AlphaFoldDB" id="F5RCG0"/>
<evidence type="ECO:0000256" key="2">
    <source>
        <dbReference type="ARBA" id="ARBA00022692"/>
    </source>
</evidence>
<evidence type="ECO:0008006" key="8">
    <source>
        <dbReference type="Google" id="ProtNLM"/>
    </source>
</evidence>
<dbReference type="GO" id="GO:0005384">
    <property type="term" value="F:manganese ion transmembrane transporter activity"/>
    <property type="evidence" value="ECO:0007669"/>
    <property type="project" value="InterPro"/>
</dbReference>
<feature type="transmembrane region" description="Helical" evidence="5">
    <location>
        <begin position="351"/>
        <end position="372"/>
    </location>
</feature>
<comment type="caution">
    <text evidence="6">The sequence shown here is derived from an EMBL/GenBank/DDBJ whole genome shotgun (WGS) entry which is preliminary data.</text>
</comment>
<keyword evidence="2 5" id="KW-0812">Transmembrane</keyword>
<gene>
    <name evidence="6" type="ORF">METUNv1_01967</name>
</gene>
<dbReference type="SUPFAM" id="SSF47240">
    <property type="entry name" value="Ferritin-like"/>
    <property type="match status" value="1"/>
</dbReference>
<organism evidence="6 7">
    <name type="scientific">Methyloversatilis universalis (strain ATCC BAA-1314 / DSM 25237 / JCM 13912 / CCUG 52030 / FAM5)</name>
    <dbReference type="NCBI Taxonomy" id="1000565"/>
    <lineage>
        <taxon>Bacteria</taxon>
        <taxon>Pseudomonadati</taxon>
        <taxon>Pseudomonadota</taxon>
        <taxon>Betaproteobacteria</taxon>
        <taxon>Nitrosomonadales</taxon>
        <taxon>Sterolibacteriaceae</taxon>
        <taxon>Methyloversatilis</taxon>
    </lineage>
</organism>
<dbReference type="Pfam" id="PF01988">
    <property type="entry name" value="VIT1"/>
    <property type="match status" value="1"/>
</dbReference>
<reference evidence="6 7" key="1">
    <citation type="journal article" date="2011" name="J. Bacteriol.">
        <title>Genome sequence of Methyloversatilis universalis FAM5T, a methylotrophic representative of the order Rhodocyclales.</title>
        <authorList>
            <person name="Kittichotirat W."/>
            <person name="Good N.M."/>
            <person name="Hall R."/>
            <person name="Bringel F."/>
            <person name="Lajus A."/>
            <person name="Medigue C."/>
            <person name="Smalley N.E."/>
            <person name="Beck D."/>
            <person name="Bumgarner R."/>
            <person name="Vuilleumier S."/>
            <person name="Kalyuzhnaya M.G."/>
        </authorList>
    </citation>
    <scope>NUCLEOTIDE SEQUENCE [LARGE SCALE GENOMIC DNA]</scope>
    <source>
        <strain evidence="7">ATCC BAA-1314 / JCM 13912 / FAM5</strain>
    </source>
</reference>
<feature type="transmembrane region" description="Helical" evidence="5">
    <location>
        <begin position="289"/>
        <end position="310"/>
    </location>
</feature>
<protein>
    <recommendedName>
        <fullName evidence="8">Rubrerythrin diiron-binding domain-containing protein</fullName>
    </recommendedName>
</protein>
<dbReference type="EMBL" id="AFHG01000048">
    <property type="protein sequence ID" value="EGK71743.1"/>
    <property type="molecule type" value="Genomic_DNA"/>
</dbReference>
<dbReference type="RefSeq" id="WP_008061186.1">
    <property type="nucleotide sequence ID" value="NZ_AFHG01000048.1"/>
</dbReference>
<dbReference type="eggNOG" id="COG1814">
    <property type="taxonomic scope" value="Bacteria"/>
</dbReference>
<comment type="subcellular location">
    <subcellularLocation>
        <location evidence="1">Endomembrane system</location>
        <topology evidence="1">Multi-pass membrane protein</topology>
    </subcellularLocation>
</comment>
<evidence type="ECO:0000256" key="1">
    <source>
        <dbReference type="ARBA" id="ARBA00004127"/>
    </source>
</evidence>
<feature type="transmembrane region" description="Helical" evidence="5">
    <location>
        <begin position="316"/>
        <end position="339"/>
    </location>
</feature>
<evidence type="ECO:0000313" key="6">
    <source>
        <dbReference type="EMBL" id="EGK71743.1"/>
    </source>
</evidence>
<keyword evidence="7" id="KW-1185">Reference proteome</keyword>
<dbReference type="Proteomes" id="UP000005019">
    <property type="component" value="Unassembled WGS sequence"/>
</dbReference>
<evidence type="ECO:0000256" key="5">
    <source>
        <dbReference type="SAM" id="Phobius"/>
    </source>
</evidence>
<name>F5RCG0_METUF</name>
<dbReference type="InterPro" id="IPR008217">
    <property type="entry name" value="Ccc1_fam"/>
</dbReference>
<proteinExistence type="predicted"/>
<dbReference type="STRING" id="1000565.METUNv1_01967"/>
<keyword evidence="4 5" id="KW-0472">Membrane</keyword>
<keyword evidence="3 5" id="KW-1133">Transmembrane helix</keyword>
<dbReference type="GO" id="GO:0030026">
    <property type="term" value="P:intracellular manganese ion homeostasis"/>
    <property type="evidence" value="ECO:0007669"/>
    <property type="project" value="InterPro"/>
</dbReference>